<evidence type="ECO:0000256" key="2">
    <source>
        <dbReference type="SAM" id="Phobius"/>
    </source>
</evidence>
<feature type="region of interest" description="Disordered" evidence="1">
    <location>
        <begin position="84"/>
        <end position="114"/>
    </location>
</feature>
<proteinExistence type="predicted"/>
<name>A0A0X3PZP0_SCHSO</name>
<feature type="non-terminal residue" evidence="3">
    <location>
        <position position="1"/>
    </location>
</feature>
<protein>
    <submittedName>
        <fullName evidence="3">Uncharacterized protein</fullName>
    </submittedName>
</protein>
<keyword evidence="2" id="KW-0472">Membrane</keyword>
<sequence length="670" mass="74438">AVKYQRILEHHTHVSTIGLASCWLTSRLGHLQPNVVHRGRLLPMPSRLLPLVTLLLQVQCFGGFPDSDLIDSLTFNRHIPPVTTVPKSRQSFNKRHPPPPIPPQTLGHTRDRDQSSIPVNATSSNGEQICPGIVCFVIQRNGGLVLDCQLAAPWVNDNSIQMLECTIWQPPNTPLRSAFGGGNDMSEENPENGGSSAKSIRIRLRPERPSVYGIVTQRMSVDRAENNALLRLCSAVRAHLQLSARSQLKLSLSMLQIRKLSHHDLSRLFSVAQVSDLILWNPETWEETSLLDQPPGVVAVSPFIRLTVYCEAGNAEPAFSRLWIPWSRWQIKFRQCRGRYICYPWPPGQPLCCSPERCTQLPHFVLTQKSGLSREATSSEQYLAHYTCEPEPRQADNPLAELHFRQGCWSLSNHPRDTTPEAPEVPSASTAGNWTTLVSTRSTASLASAQPTPNSTVEVDFSVTGSDLSTGSVTIGSLASADVTDERTRMQRLVVGIVCLLMLNILLLVVFVTIGCLLRHRLRRRRKPSLACQIISASNANDLVQNKVNPGQPNFNGEVNGTLIVPKNMESAPNGFHSYQPEFTFPPVSLPIHSKEEQQLLSHDTQSASTVEVCLSSPTPPSQSTFLQRLRLNAPWRRSGRTSHYKHTLVIEHPNTSPNADWGIKNLHPL</sequence>
<gene>
    <name evidence="3" type="ORF">TR151001</name>
</gene>
<keyword evidence="2" id="KW-0812">Transmembrane</keyword>
<organism evidence="3">
    <name type="scientific">Schistocephalus solidus</name>
    <name type="common">Tapeworm</name>
    <dbReference type="NCBI Taxonomy" id="70667"/>
    <lineage>
        <taxon>Eukaryota</taxon>
        <taxon>Metazoa</taxon>
        <taxon>Spiralia</taxon>
        <taxon>Lophotrochozoa</taxon>
        <taxon>Platyhelminthes</taxon>
        <taxon>Cestoda</taxon>
        <taxon>Eucestoda</taxon>
        <taxon>Diphyllobothriidea</taxon>
        <taxon>Diphyllobothriidae</taxon>
        <taxon>Schistocephalus</taxon>
    </lineage>
</organism>
<feature type="transmembrane region" description="Helical" evidence="2">
    <location>
        <begin position="493"/>
        <end position="518"/>
    </location>
</feature>
<dbReference type="EMBL" id="GEEE01006227">
    <property type="protein sequence ID" value="JAP56998.1"/>
    <property type="molecule type" value="Transcribed_RNA"/>
</dbReference>
<reference evidence="3" key="1">
    <citation type="submission" date="2016-01" db="EMBL/GenBank/DDBJ databases">
        <title>Reference transcriptome for the parasite Schistocephalus solidus: insights into the molecular evolution of parasitism.</title>
        <authorList>
            <person name="Hebert F.O."/>
            <person name="Grambauer S."/>
            <person name="Barber I."/>
            <person name="Landry C.R."/>
            <person name="Aubin-Horth N."/>
        </authorList>
    </citation>
    <scope>NUCLEOTIDE SEQUENCE</scope>
</reference>
<keyword evidence="2" id="KW-1133">Transmembrane helix</keyword>
<evidence type="ECO:0000256" key="1">
    <source>
        <dbReference type="SAM" id="MobiDB-lite"/>
    </source>
</evidence>
<dbReference type="AlphaFoldDB" id="A0A0X3PZP0"/>
<accession>A0A0X3PZP0</accession>
<evidence type="ECO:0000313" key="3">
    <source>
        <dbReference type="EMBL" id="JAP56998.1"/>
    </source>
</evidence>